<proteinExistence type="predicted"/>
<organism evidence="1">
    <name type="scientific">Pseudomonas sp. MYb327</name>
    <dbReference type="NCBI Taxonomy" id="2745230"/>
    <lineage>
        <taxon>Bacteria</taxon>
        <taxon>Pseudomonadati</taxon>
        <taxon>Pseudomonadota</taxon>
        <taxon>Gammaproteobacteria</taxon>
        <taxon>Pseudomonadales</taxon>
        <taxon>Pseudomonadaceae</taxon>
        <taxon>Pseudomonas</taxon>
    </lineage>
</organism>
<dbReference type="EMBL" id="CP159258">
    <property type="protein sequence ID" value="XCG74901.1"/>
    <property type="molecule type" value="Genomic_DNA"/>
</dbReference>
<protein>
    <submittedName>
        <fullName evidence="1">Uncharacterized protein</fullName>
    </submittedName>
</protein>
<accession>A0AAU8E4H8</accession>
<evidence type="ECO:0000313" key="1">
    <source>
        <dbReference type="EMBL" id="XCG74901.1"/>
    </source>
</evidence>
<reference evidence="1" key="1">
    <citation type="submission" date="2024-06" db="EMBL/GenBank/DDBJ databases">
        <title>The Caenorhabditis elegans bacterial microbiome influences microsporidia infection through nutrient limitation and inhibiting parasite invasion.</title>
        <authorList>
            <person name="Tamim El Jarkass H."/>
            <person name="Castelblanco S."/>
            <person name="Kaur M."/>
            <person name="Wan Y.C."/>
            <person name="Ellis A.E."/>
            <person name="Sheldon R.D."/>
            <person name="Lien E.C."/>
            <person name="Burton N.O."/>
            <person name="Wright G.D."/>
            <person name="Reinke A.W."/>
        </authorList>
    </citation>
    <scope>NUCLEOTIDE SEQUENCE</scope>
    <source>
        <strain evidence="1">MYb327</strain>
    </source>
</reference>
<dbReference type="RefSeq" id="WP_339555566.1">
    <property type="nucleotide sequence ID" value="NZ_CP159258.1"/>
</dbReference>
<dbReference type="AlphaFoldDB" id="A0AAU8E4H8"/>
<sequence length="72" mass="7715">MVTDREIALEQALVAFIGAVVASGIDSAALVESATVGLLEGEHYRWVGFPHLSNAIQVLRVAHEQVLNNTSE</sequence>
<gene>
    <name evidence="1" type="ORF">ABVN21_02100</name>
</gene>
<name>A0AAU8E4H8_9PSED</name>